<feature type="domain" description="Phospholipase D N-terminal" evidence="3">
    <location>
        <begin position="51"/>
        <end position="146"/>
    </location>
</feature>
<reference evidence="4" key="2">
    <citation type="submission" date="2020-09" db="EMBL/GenBank/DDBJ databases">
        <authorList>
            <person name="Sun Q."/>
            <person name="Kim S."/>
        </authorList>
    </citation>
    <scope>NUCLEOTIDE SEQUENCE</scope>
    <source>
        <strain evidence="4">KCTC 32513</strain>
    </source>
</reference>
<protein>
    <submittedName>
        <fullName evidence="4">Alkaline phosphatase</fullName>
    </submittedName>
</protein>
<dbReference type="PROSITE" id="PS51318">
    <property type="entry name" value="TAT"/>
    <property type="match status" value="1"/>
</dbReference>
<evidence type="ECO:0000313" key="5">
    <source>
        <dbReference type="Proteomes" id="UP000634004"/>
    </source>
</evidence>
<dbReference type="InterPro" id="IPR018946">
    <property type="entry name" value="PhoD-like_MPP"/>
</dbReference>
<gene>
    <name evidence="4" type="ORF">GCM10009069_28030</name>
</gene>
<dbReference type="PANTHER" id="PTHR43606">
    <property type="entry name" value="PHOSPHATASE, PUTATIVE (AFU_ORTHOLOGUE AFUA_6G08710)-RELATED"/>
    <property type="match status" value="1"/>
</dbReference>
<proteinExistence type="predicted"/>
<organism evidence="4 5">
    <name type="scientific">Algimonas arctica</name>
    <dbReference type="NCBI Taxonomy" id="1479486"/>
    <lineage>
        <taxon>Bacteria</taxon>
        <taxon>Pseudomonadati</taxon>
        <taxon>Pseudomonadota</taxon>
        <taxon>Alphaproteobacteria</taxon>
        <taxon>Maricaulales</taxon>
        <taxon>Robiginitomaculaceae</taxon>
        <taxon>Algimonas</taxon>
    </lineage>
</organism>
<dbReference type="Gene3D" id="3.60.21.70">
    <property type="entry name" value="PhoD-like phosphatase"/>
    <property type="match status" value="1"/>
</dbReference>
<dbReference type="CDD" id="cd07389">
    <property type="entry name" value="MPP_PhoD"/>
    <property type="match status" value="1"/>
</dbReference>
<reference evidence="4" key="1">
    <citation type="journal article" date="2014" name="Int. J. Syst. Evol. Microbiol.">
        <title>Complete genome sequence of Corynebacterium casei LMG S-19264T (=DSM 44701T), isolated from a smear-ripened cheese.</title>
        <authorList>
            <consortium name="US DOE Joint Genome Institute (JGI-PGF)"/>
            <person name="Walter F."/>
            <person name="Albersmeier A."/>
            <person name="Kalinowski J."/>
            <person name="Ruckert C."/>
        </authorList>
    </citation>
    <scope>NUCLEOTIDE SEQUENCE</scope>
    <source>
        <strain evidence="4">KCTC 32513</strain>
    </source>
</reference>
<dbReference type="RefSeq" id="WP_189499507.1">
    <property type="nucleotide sequence ID" value="NZ_BMZH01000017.1"/>
</dbReference>
<feature type="chain" id="PRO_5035218935" evidence="1">
    <location>
        <begin position="28"/>
        <end position="525"/>
    </location>
</feature>
<dbReference type="InterPro" id="IPR032093">
    <property type="entry name" value="PhoD_N"/>
</dbReference>
<dbReference type="InterPro" id="IPR052900">
    <property type="entry name" value="Phospholipid_Metab_Enz"/>
</dbReference>
<dbReference type="Pfam" id="PF09423">
    <property type="entry name" value="PhoD"/>
    <property type="match status" value="1"/>
</dbReference>
<dbReference type="PROSITE" id="PS51257">
    <property type="entry name" value="PROKAR_LIPOPROTEIN"/>
    <property type="match status" value="1"/>
</dbReference>
<dbReference type="Gene3D" id="2.60.40.380">
    <property type="entry name" value="Purple acid phosphatase-like, N-terminal"/>
    <property type="match status" value="1"/>
</dbReference>
<evidence type="ECO:0000259" key="2">
    <source>
        <dbReference type="Pfam" id="PF09423"/>
    </source>
</evidence>
<evidence type="ECO:0000259" key="3">
    <source>
        <dbReference type="Pfam" id="PF16655"/>
    </source>
</evidence>
<comment type="caution">
    <text evidence="4">The sequence shown here is derived from an EMBL/GenBank/DDBJ whole genome shotgun (WGS) entry which is preliminary data.</text>
</comment>
<dbReference type="Proteomes" id="UP000634004">
    <property type="component" value="Unassembled WGS sequence"/>
</dbReference>
<dbReference type="Pfam" id="PF16655">
    <property type="entry name" value="PhoD_N"/>
    <property type="match status" value="1"/>
</dbReference>
<accession>A0A8J3G3Q1</accession>
<feature type="domain" description="PhoD-like phosphatase metallophosphatase" evidence="2">
    <location>
        <begin position="159"/>
        <end position="493"/>
    </location>
</feature>
<evidence type="ECO:0000313" key="4">
    <source>
        <dbReference type="EMBL" id="GHB03749.1"/>
    </source>
</evidence>
<sequence length="525" mass="58731">MTFDRRTLLTSLAGTAGLVACQTTASASPVIAPGKLAYGRGTLGADTLFPLGVASGDPLSDGFVIWTRIVPDPLALETPLPGSVDVDWEVAEDELFSKVVKRGRKRATEAWAHSVHVEVGGLQPKRQYFYRFMADGQTSPTGMAKTAPTYMAATESVKFGVVTCQHFEQGFFNAYDDVLAMDPDFILHMGDYIYEASWGPQVRRQTSVDAMDLSDYRRLHAQYKLDPSLQEAHRRAPWLMIWDDHEVVNDYAGFNDENYMPPAEVRARRAAAYQAYYEHMPVRARSRPRGPDMHFHDTFQYGDLLAIALTDARQYRDDQACQTPEDGGARAVSCDALNDPTRSMLGMAQERDLLRGIGRTGATWEVLAQPTLFARLNQKDWDGNPASWSDGWDGYAPTRERILDMVAKRKPQNFVSLGGDMHSWWIGDLKPRFNDPNSPVVGSEFVTTSITAHSYAYGRFSSMLPDNPHIKFFDDRQRGHTFMEVTKDRWTATLRAMDSVYDPKAGATTRGTWIVENGNPGVIEA</sequence>
<dbReference type="PANTHER" id="PTHR43606:SF2">
    <property type="entry name" value="ALKALINE PHOSPHATASE FAMILY PROTEIN (AFU_ORTHOLOGUE AFUA_5G03860)"/>
    <property type="match status" value="1"/>
</dbReference>
<feature type="signal peptide" evidence="1">
    <location>
        <begin position="1"/>
        <end position="27"/>
    </location>
</feature>
<keyword evidence="1" id="KW-0732">Signal</keyword>
<dbReference type="InterPro" id="IPR038607">
    <property type="entry name" value="PhoD-like_sf"/>
</dbReference>
<dbReference type="AlphaFoldDB" id="A0A8J3G3Q1"/>
<keyword evidence="5" id="KW-1185">Reference proteome</keyword>
<dbReference type="InterPro" id="IPR029052">
    <property type="entry name" value="Metallo-depent_PP-like"/>
</dbReference>
<dbReference type="InterPro" id="IPR006311">
    <property type="entry name" value="TAT_signal"/>
</dbReference>
<dbReference type="SUPFAM" id="SSF56300">
    <property type="entry name" value="Metallo-dependent phosphatases"/>
    <property type="match status" value="1"/>
</dbReference>
<evidence type="ECO:0000256" key="1">
    <source>
        <dbReference type="SAM" id="SignalP"/>
    </source>
</evidence>
<dbReference type="EMBL" id="BMZH01000017">
    <property type="protein sequence ID" value="GHB03749.1"/>
    <property type="molecule type" value="Genomic_DNA"/>
</dbReference>
<name>A0A8J3G3Q1_9PROT</name>